<organism evidence="2">
    <name type="scientific">Wolbachia endosymbiont of Oeneis ivallda</name>
    <dbReference type="NCBI Taxonomy" id="3171168"/>
    <lineage>
        <taxon>Bacteria</taxon>
        <taxon>Pseudomonadati</taxon>
        <taxon>Pseudomonadota</taxon>
        <taxon>Alphaproteobacteria</taxon>
        <taxon>Rickettsiales</taxon>
        <taxon>Anaplasmataceae</taxon>
        <taxon>Wolbachieae</taxon>
        <taxon>Wolbachia</taxon>
    </lineage>
</organism>
<dbReference type="Pfam" id="PF03372">
    <property type="entry name" value="Exo_endo_phos"/>
    <property type="match status" value="1"/>
</dbReference>
<dbReference type="AlphaFoldDB" id="A0AAU7YL90"/>
<evidence type="ECO:0000259" key="1">
    <source>
        <dbReference type="Pfam" id="PF03372"/>
    </source>
</evidence>
<dbReference type="SUPFAM" id="SSF56219">
    <property type="entry name" value="DNase I-like"/>
    <property type="match status" value="1"/>
</dbReference>
<feature type="domain" description="Endonuclease/exonuclease/phosphatase" evidence="1">
    <location>
        <begin position="20"/>
        <end position="279"/>
    </location>
</feature>
<keyword evidence="2" id="KW-0540">Nuclease</keyword>
<sequence>MPICNAQPPQKNNVHEFTSATWNTNGPRWNVVQALMNYGLDILAIQEAGNIGDISSQLSSPAGNRLQICFGGFDLEPNSDVGVQEYIWNTGSGTFYMYYYNNRLDIPSAPGTSQGTTKQNMAIISRQRAGEIVLIPSEVRHTSTNAASENYQSRTFINRPVLGIRIANSVFFNIHPEPNRTRNEAPELINVIQNYMETYYPDQTWMVMGDFNRTPAQLRSDLPSANNGRFIDIMNSGQNTRSSGELDYSIVGGPAIHRTSIIAIVAQLLQMQVPNPSDHKPVRFN</sequence>
<protein>
    <submittedName>
        <fullName evidence="2">Endonuclease/exonuclease/phosphatase family protein</fullName>
    </submittedName>
</protein>
<keyword evidence="2" id="KW-0255">Endonuclease</keyword>
<keyword evidence="2" id="KW-0378">Hydrolase</keyword>
<dbReference type="InterPro" id="IPR036691">
    <property type="entry name" value="Endo/exonu/phosph_ase_sf"/>
</dbReference>
<gene>
    <name evidence="2" type="ORF">ABS861_04180</name>
</gene>
<evidence type="ECO:0000313" key="2">
    <source>
        <dbReference type="EMBL" id="XCA34571.1"/>
    </source>
</evidence>
<name>A0AAU7YL90_9RICK</name>
<reference evidence="2" key="1">
    <citation type="submission" date="2024-06" db="EMBL/GenBank/DDBJ databases">
        <title>Genome assembly of the Oeneis chryxus ivallda.</title>
        <authorList>
            <person name="MacDonald Z."/>
            <person name="Shaffer H.B."/>
            <person name="Gillespie T."/>
            <person name="Marimuthu M.P.A."/>
            <person name="Nguyen O."/>
            <person name="Fairbairn C.W."/>
            <person name="Seligmann W.E."/>
            <person name="Escalona M."/>
            <person name="Miller C."/>
            <person name="Toffelmier E."/>
        </authorList>
    </citation>
    <scope>NUCLEOTIDE SEQUENCE</scope>
    <source>
        <strain evidence="2">CCGP_102_HBS-TG_Oc004</strain>
    </source>
</reference>
<proteinExistence type="predicted"/>
<dbReference type="InterPro" id="IPR005135">
    <property type="entry name" value="Endo/exonuclease/phosphatase"/>
</dbReference>
<dbReference type="GO" id="GO:0004519">
    <property type="term" value="F:endonuclease activity"/>
    <property type="evidence" value="ECO:0007669"/>
    <property type="project" value="UniProtKB-KW"/>
</dbReference>
<dbReference type="EMBL" id="CP158587">
    <property type="protein sequence ID" value="XCA34571.1"/>
    <property type="molecule type" value="Genomic_DNA"/>
</dbReference>
<dbReference type="Gene3D" id="3.60.10.10">
    <property type="entry name" value="Endonuclease/exonuclease/phosphatase"/>
    <property type="match status" value="1"/>
</dbReference>
<accession>A0AAU7YL90</accession>